<dbReference type="Gene3D" id="3.40.50.720">
    <property type="entry name" value="NAD(P)-binding Rossmann-like Domain"/>
    <property type="match status" value="1"/>
</dbReference>
<comment type="similarity">
    <text evidence="4">Belongs to the zinc-containing alcohol dehydrogenase family. Quinone oxidoreductase subfamily.</text>
</comment>
<evidence type="ECO:0000256" key="11">
    <source>
        <dbReference type="ARBA" id="ARBA00023128"/>
    </source>
</evidence>
<sequence length="433" mass="47625">MMTAIFKAKCGRICGSCMTLLVKREPIFPTFPDRYCYQGNQGCRNFSTSRRRPFIMKAWQLTEYGSNKNFRFTDNAPMPPIIYPNQIVVQVCAASVNPLDVMMREGYGASILNRQRDPTGVLPFMEPNVNELPLVLGRDCSGIVMETGLNVKEYKPGEEVWVAVNPYKMGTHAEFVLVTNSEISHKPKSLTHVQAASIPYSGLTAWASLVTQGGLNEKTAKGKRVLVLGGSGGVGTFAVQLLKAWDAHVTTTCSRDAIPMMTSLGADDIINYQAQDVKEQLKRVDKFDLILDGIGGDTEKYLFSTDYLKPWAGAKYVTLRTPLLKNADSLGLTDGLLKSGMSLAGNAVKGLASGIHYRWGFFTPDGMALDKMASLVDRGKIRPVIDRVFTFDQLPAAYEKVEQGHARGKTVISIAEKRTEIDDSSSFTSIIHA</sequence>
<protein>
    <recommendedName>
        <fullName evidence="17">NAD(P)H oxidoreductase RTN4IP1, mitochondrial</fullName>
    </recommendedName>
</protein>
<evidence type="ECO:0000256" key="17">
    <source>
        <dbReference type="ARBA" id="ARBA00071154"/>
    </source>
</evidence>
<evidence type="ECO:0000256" key="1">
    <source>
        <dbReference type="ARBA" id="ARBA00004294"/>
    </source>
</evidence>
<name>A0A8J9YPY5_BRALA</name>
<dbReference type="Pfam" id="PF08240">
    <property type="entry name" value="ADH_N"/>
    <property type="match status" value="1"/>
</dbReference>
<keyword evidence="11" id="KW-0496">Mitochondrion</keyword>
<dbReference type="FunFam" id="3.40.50.720:FF:000147">
    <property type="entry name" value="Reticulon-4-interacting protein 1 homolog, mitochondrial"/>
    <property type="match status" value="1"/>
</dbReference>
<comment type="catalytic activity">
    <reaction evidence="15">
        <text>3-demethylubiquinone-10 + NADH + 2 H(+) = 3-demethylubiquinol-10 + NAD(+)</text>
        <dbReference type="Rhea" id="RHEA:83243"/>
        <dbReference type="ChEBI" id="CHEBI:15378"/>
        <dbReference type="ChEBI" id="CHEBI:57540"/>
        <dbReference type="ChEBI" id="CHEBI:57945"/>
        <dbReference type="ChEBI" id="CHEBI:64182"/>
        <dbReference type="ChEBI" id="CHEBI:231824"/>
    </reaction>
</comment>
<keyword evidence="10" id="KW-0560">Oxidoreductase</keyword>
<keyword evidence="12" id="KW-0472">Membrane</keyword>
<comment type="catalytic activity">
    <reaction evidence="14">
        <text>a 3-demethylubiquinone + NADH + 2 H(+) = a 3-demethylubiquinol + NAD(+)</text>
        <dbReference type="Rhea" id="RHEA:83235"/>
        <dbReference type="Rhea" id="RHEA-COMP:10914"/>
        <dbReference type="Rhea" id="RHEA-COMP:19654"/>
        <dbReference type="ChEBI" id="CHEBI:15378"/>
        <dbReference type="ChEBI" id="CHEBI:57540"/>
        <dbReference type="ChEBI" id="CHEBI:57945"/>
        <dbReference type="ChEBI" id="CHEBI:84422"/>
        <dbReference type="ChEBI" id="CHEBI:231825"/>
    </reaction>
</comment>
<organism evidence="19 20">
    <name type="scientific">Branchiostoma lanceolatum</name>
    <name type="common">Common lancelet</name>
    <name type="synonym">Amphioxus lanceolatum</name>
    <dbReference type="NCBI Taxonomy" id="7740"/>
    <lineage>
        <taxon>Eukaryota</taxon>
        <taxon>Metazoa</taxon>
        <taxon>Chordata</taxon>
        <taxon>Cephalochordata</taxon>
        <taxon>Leptocardii</taxon>
        <taxon>Amphioxiformes</taxon>
        <taxon>Branchiostomatidae</taxon>
        <taxon>Branchiostoma</taxon>
    </lineage>
</organism>
<dbReference type="EMBL" id="OV696686">
    <property type="protein sequence ID" value="CAH1228991.1"/>
    <property type="molecule type" value="Genomic_DNA"/>
</dbReference>
<evidence type="ECO:0000256" key="12">
    <source>
        <dbReference type="ARBA" id="ARBA00023136"/>
    </source>
</evidence>
<dbReference type="CDD" id="cd08248">
    <property type="entry name" value="RTN4I1"/>
    <property type="match status" value="1"/>
</dbReference>
<dbReference type="SUPFAM" id="SSF51735">
    <property type="entry name" value="NAD(P)-binding Rossmann-fold domains"/>
    <property type="match status" value="1"/>
</dbReference>
<dbReference type="GO" id="GO:0008270">
    <property type="term" value="F:zinc ion binding"/>
    <property type="evidence" value="ECO:0007669"/>
    <property type="project" value="InterPro"/>
</dbReference>
<evidence type="ECO:0000256" key="5">
    <source>
        <dbReference type="ARBA" id="ARBA00022741"/>
    </source>
</evidence>
<evidence type="ECO:0000256" key="2">
    <source>
        <dbReference type="ARBA" id="ARBA00004305"/>
    </source>
</evidence>
<keyword evidence="9" id="KW-0809">Transit peptide</keyword>
<proteinExistence type="inferred from homology"/>
<dbReference type="InterPro" id="IPR036291">
    <property type="entry name" value="NAD(P)-bd_dom_sf"/>
</dbReference>
<evidence type="ECO:0000256" key="14">
    <source>
        <dbReference type="ARBA" id="ARBA00050566"/>
    </source>
</evidence>
<dbReference type="GO" id="GO:0016491">
    <property type="term" value="F:oxidoreductase activity"/>
    <property type="evidence" value="ECO:0007669"/>
    <property type="project" value="UniProtKB-KW"/>
</dbReference>
<dbReference type="GO" id="GO:0005759">
    <property type="term" value="C:mitochondrial matrix"/>
    <property type="evidence" value="ECO:0007669"/>
    <property type="project" value="UniProtKB-SubCell"/>
</dbReference>
<evidence type="ECO:0000256" key="7">
    <source>
        <dbReference type="ARBA" id="ARBA00022857"/>
    </source>
</evidence>
<dbReference type="GO" id="GO:0007399">
    <property type="term" value="P:nervous system development"/>
    <property type="evidence" value="ECO:0007669"/>
    <property type="project" value="UniProtKB-KW"/>
</dbReference>
<comment type="subcellular location">
    <subcellularLocation>
        <location evidence="2">Mitochondrion matrix</location>
    </subcellularLocation>
    <subcellularLocation>
        <location evidence="1">Mitochondrion outer membrane</location>
    </subcellularLocation>
</comment>
<comment type="catalytic activity">
    <reaction evidence="16">
        <text>a 3-demethylubiquinone + NADPH + 2 H(+) = a 3-demethylubiquinol + NADP(+)</text>
        <dbReference type="Rhea" id="RHEA:83239"/>
        <dbReference type="Rhea" id="RHEA-COMP:10914"/>
        <dbReference type="Rhea" id="RHEA-COMP:19654"/>
        <dbReference type="ChEBI" id="CHEBI:15378"/>
        <dbReference type="ChEBI" id="CHEBI:57783"/>
        <dbReference type="ChEBI" id="CHEBI:58349"/>
        <dbReference type="ChEBI" id="CHEBI:84422"/>
        <dbReference type="ChEBI" id="CHEBI:231825"/>
    </reaction>
</comment>
<dbReference type="PANTHER" id="PTHR11695:SF294">
    <property type="entry name" value="RETICULON-4-INTERACTING PROTEIN 1, MITOCHONDRIAL"/>
    <property type="match status" value="1"/>
</dbReference>
<dbReference type="InterPro" id="IPR037397">
    <property type="entry name" value="RTN4IP1"/>
</dbReference>
<keyword evidence="20" id="KW-1185">Reference proteome</keyword>
<evidence type="ECO:0000256" key="6">
    <source>
        <dbReference type="ARBA" id="ARBA00022787"/>
    </source>
</evidence>
<evidence type="ECO:0000256" key="8">
    <source>
        <dbReference type="ARBA" id="ARBA00022902"/>
    </source>
</evidence>
<comment type="pathway">
    <text evidence="3">Cofactor biosynthesis; ubiquinone biosynthesis.</text>
</comment>
<evidence type="ECO:0000256" key="9">
    <source>
        <dbReference type="ARBA" id="ARBA00022946"/>
    </source>
</evidence>
<dbReference type="SMART" id="SM00829">
    <property type="entry name" value="PKS_ER"/>
    <property type="match status" value="1"/>
</dbReference>
<dbReference type="OrthoDB" id="48317at2759"/>
<dbReference type="AlphaFoldDB" id="A0A8J9YPY5"/>
<dbReference type="Pfam" id="PF13602">
    <property type="entry name" value="ADH_zinc_N_2"/>
    <property type="match status" value="1"/>
</dbReference>
<comment type="catalytic activity">
    <reaction evidence="13">
        <text>3-demethylubiquinone-10 + NADPH + 2 H(+) = 3-demethylubiquinol-10 + NADP(+)</text>
        <dbReference type="Rhea" id="RHEA:83247"/>
        <dbReference type="ChEBI" id="CHEBI:15378"/>
        <dbReference type="ChEBI" id="CHEBI:57783"/>
        <dbReference type="ChEBI" id="CHEBI:58349"/>
        <dbReference type="ChEBI" id="CHEBI:64182"/>
        <dbReference type="ChEBI" id="CHEBI:231824"/>
    </reaction>
</comment>
<dbReference type="FunFam" id="3.90.180.10:FF:000009">
    <property type="entry name" value="Reticulon-4-interacting protein 1, mitochondrial"/>
    <property type="match status" value="1"/>
</dbReference>
<dbReference type="GO" id="GO:0000166">
    <property type="term" value="F:nucleotide binding"/>
    <property type="evidence" value="ECO:0007669"/>
    <property type="project" value="UniProtKB-KW"/>
</dbReference>
<evidence type="ECO:0000256" key="10">
    <source>
        <dbReference type="ARBA" id="ARBA00023002"/>
    </source>
</evidence>
<keyword evidence="8" id="KW-0524">Neurogenesis</keyword>
<feature type="domain" description="Enoyl reductase (ER)" evidence="18">
    <location>
        <begin position="65"/>
        <end position="412"/>
    </location>
</feature>
<evidence type="ECO:0000256" key="13">
    <source>
        <dbReference type="ARBA" id="ARBA00050485"/>
    </source>
</evidence>
<dbReference type="InterPro" id="IPR013154">
    <property type="entry name" value="ADH-like_N"/>
</dbReference>
<dbReference type="InterPro" id="IPR002364">
    <property type="entry name" value="Quin_OxRdtase/zeta-crystal_CS"/>
</dbReference>
<keyword evidence="7" id="KW-0521">NADP</keyword>
<keyword evidence="5" id="KW-0547">Nucleotide-binding</keyword>
<dbReference type="PROSITE" id="PS01162">
    <property type="entry name" value="QOR_ZETA_CRYSTAL"/>
    <property type="match status" value="1"/>
</dbReference>
<dbReference type="InterPro" id="IPR020843">
    <property type="entry name" value="ER"/>
</dbReference>
<gene>
    <name evidence="19" type="primary">RTN4IP1</name>
    <name evidence="19" type="ORF">BLAG_LOCUS761</name>
</gene>
<evidence type="ECO:0000256" key="4">
    <source>
        <dbReference type="ARBA" id="ARBA00010371"/>
    </source>
</evidence>
<evidence type="ECO:0000256" key="15">
    <source>
        <dbReference type="ARBA" id="ARBA00051102"/>
    </source>
</evidence>
<evidence type="ECO:0000313" key="19">
    <source>
        <dbReference type="EMBL" id="CAH1228991.1"/>
    </source>
</evidence>
<dbReference type="Gene3D" id="3.90.180.10">
    <property type="entry name" value="Medium-chain alcohol dehydrogenases, catalytic domain"/>
    <property type="match status" value="1"/>
</dbReference>
<dbReference type="PANTHER" id="PTHR11695">
    <property type="entry name" value="ALCOHOL DEHYDROGENASE RELATED"/>
    <property type="match status" value="1"/>
</dbReference>
<accession>A0A8J9YPY5</accession>
<keyword evidence="6" id="KW-1000">Mitochondrion outer membrane</keyword>
<dbReference type="SUPFAM" id="SSF50129">
    <property type="entry name" value="GroES-like"/>
    <property type="match status" value="1"/>
</dbReference>
<dbReference type="Proteomes" id="UP000838412">
    <property type="component" value="Chromosome 1"/>
</dbReference>
<evidence type="ECO:0000313" key="20">
    <source>
        <dbReference type="Proteomes" id="UP000838412"/>
    </source>
</evidence>
<evidence type="ECO:0000259" key="18">
    <source>
        <dbReference type="SMART" id="SM00829"/>
    </source>
</evidence>
<reference evidence="19" key="1">
    <citation type="submission" date="2022-01" db="EMBL/GenBank/DDBJ databases">
        <authorList>
            <person name="Braso-Vives M."/>
        </authorList>
    </citation>
    <scope>NUCLEOTIDE SEQUENCE</scope>
</reference>
<evidence type="ECO:0000256" key="3">
    <source>
        <dbReference type="ARBA" id="ARBA00004749"/>
    </source>
</evidence>
<dbReference type="InterPro" id="IPR011032">
    <property type="entry name" value="GroES-like_sf"/>
</dbReference>
<dbReference type="InterPro" id="IPR050700">
    <property type="entry name" value="YIM1/Zinc_Alcohol_DH_Fams"/>
</dbReference>
<dbReference type="GO" id="GO:0005741">
    <property type="term" value="C:mitochondrial outer membrane"/>
    <property type="evidence" value="ECO:0007669"/>
    <property type="project" value="UniProtKB-SubCell"/>
</dbReference>
<evidence type="ECO:0000256" key="16">
    <source>
        <dbReference type="ARBA" id="ARBA00051220"/>
    </source>
</evidence>